<feature type="non-terminal residue" evidence="3">
    <location>
        <position position="196"/>
    </location>
</feature>
<evidence type="ECO:0000313" key="4">
    <source>
        <dbReference type="Proteomes" id="UP001177023"/>
    </source>
</evidence>
<sequence>MDRLLWLLGVYLTVNIPSISLAADETLSSHTICPKVPGHHQKTCPDFKDFDNQSYCCPSNLQSRGYFCCTLNQVEEFKAQARSKEWQQFFSNYLTVLILGSVLGVCLSIFATSLLCKKLRICPLYHDPAVAVNTLATSGSMYRPVDTIPPTKIYEAPPPYDAAFSDRSQNDWNCLVENEINGDRRIPPPTVPGIDP</sequence>
<dbReference type="AlphaFoldDB" id="A0AA36DGS4"/>
<reference evidence="3" key="1">
    <citation type="submission" date="2023-06" db="EMBL/GenBank/DDBJ databases">
        <authorList>
            <person name="Delattre M."/>
        </authorList>
    </citation>
    <scope>NUCLEOTIDE SEQUENCE</scope>
    <source>
        <strain evidence="3">AF72</strain>
    </source>
</reference>
<feature type="signal peptide" evidence="2">
    <location>
        <begin position="1"/>
        <end position="22"/>
    </location>
</feature>
<keyword evidence="1" id="KW-0812">Transmembrane</keyword>
<proteinExistence type="predicted"/>
<accession>A0AA36DGS4</accession>
<evidence type="ECO:0000256" key="1">
    <source>
        <dbReference type="SAM" id="Phobius"/>
    </source>
</evidence>
<keyword evidence="2" id="KW-0732">Signal</keyword>
<keyword evidence="4" id="KW-1185">Reference proteome</keyword>
<feature type="transmembrane region" description="Helical" evidence="1">
    <location>
        <begin position="93"/>
        <end position="116"/>
    </location>
</feature>
<name>A0AA36DGS4_9BILA</name>
<feature type="chain" id="PRO_5041398666" evidence="2">
    <location>
        <begin position="23"/>
        <end position="196"/>
    </location>
</feature>
<keyword evidence="1" id="KW-0472">Membrane</keyword>
<comment type="caution">
    <text evidence="3">The sequence shown here is derived from an EMBL/GenBank/DDBJ whole genome shotgun (WGS) entry which is preliminary data.</text>
</comment>
<protein>
    <submittedName>
        <fullName evidence="3">Uncharacterized protein</fullName>
    </submittedName>
</protein>
<dbReference type="EMBL" id="CATQJA010002710">
    <property type="protein sequence ID" value="CAJ0587370.1"/>
    <property type="molecule type" value="Genomic_DNA"/>
</dbReference>
<evidence type="ECO:0000313" key="3">
    <source>
        <dbReference type="EMBL" id="CAJ0587370.1"/>
    </source>
</evidence>
<keyword evidence="1" id="KW-1133">Transmembrane helix</keyword>
<dbReference type="Proteomes" id="UP001177023">
    <property type="component" value="Unassembled WGS sequence"/>
</dbReference>
<organism evidence="3 4">
    <name type="scientific">Mesorhabditis spiculigera</name>
    <dbReference type="NCBI Taxonomy" id="96644"/>
    <lineage>
        <taxon>Eukaryota</taxon>
        <taxon>Metazoa</taxon>
        <taxon>Ecdysozoa</taxon>
        <taxon>Nematoda</taxon>
        <taxon>Chromadorea</taxon>
        <taxon>Rhabditida</taxon>
        <taxon>Rhabditina</taxon>
        <taxon>Rhabditomorpha</taxon>
        <taxon>Rhabditoidea</taxon>
        <taxon>Rhabditidae</taxon>
        <taxon>Mesorhabditinae</taxon>
        <taxon>Mesorhabditis</taxon>
    </lineage>
</organism>
<gene>
    <name evidence="3" type="ORF">MSPICULIGERA_LOCUS25341</name>
</gene>
<evidence type="ECO:0000256" key="2">
    <source>
        <dbReference type="SAM" id="SignalP"/>
    </source>
</evidence>